<keyword evidence="10" id="KW-1185">Reference proteome</keyword>
<dbReference type="PANTHER" id="PTHR33992:SF1">
    <property type="entry name" value="RIBONUCLEASE P PROTEIN COMPONENT"/>
    <property type="match status" value="1"/>
</dbReference>
<dbReference type="NCBIfam" id="TIGR00188">
    <property type="entry name" value="rnpA"/>
    <property type="match status" value="1"/>
</dbReference>
<keyword evidence="5 7" id="KW-0378">Hydrolase</keyword>
<dbReference type="InterPro" id="IPR014721">
    <property type="entry name" value="Ribsml_uS5_D2-typ_fold_subgr"/>
</dbReference>
<evidence type="ECO:0000256" key="6">
    <source>
        <dbReference type="ARBA" id="ARBA00022884"/>
    </source>
</evidence>
<dbReference type="HAMAP" id="MF_00227">
    <property type="entry name" value="RNase_P"/>
    <property type="match status" value="1"/>
</dbReference>
<gene>
    <name evidence="7 9" type="primary">rnpA</name>
    <name evidence="9" type="ORF">HZF10_04195</name>
</gene>
<protein>
    <recommendedName>
        <fullName evidence="7 8">Ribonuclease P protein component</fullName>
        <shortName evidence="7">RNase P protein</shortName>
        <shortName evidence="7">RNaseP protein</shortName>
        <ecNumber evidence="7 8">3.1.26.5</ecNumber>
    </recommendedName>
    <alternativeName>
        <fullName evidence="7">Protein C5</fullName>
    </alternativeName>
</protein>
<keyword evidence="6 7" id="KW-0694">RNA-binding</keyword>
<dbReference type="GO" id="GO:0001682">
    <property type="term" value="P:tRNA 5'-leader removal"/>
    <property type="evidence" value="ECO:0007669"/>
    <property type="project" value="UniProtKB-UniRule"/>
</dbReference>
<comment type="function">
    <text evidence="1 7">RNaseP catalyzes the removal of the 5'-leader sequence from pre-tRNA to produce the mature 5'-terminus. It can also cleave other RNA substrates such as 4.5S RNA. The protein component plays an auxiliary but essential role in vivo by binding to the 5'-leader sequence and broadening the substrate specificity of the ribozyme.</text>
</comment>
<dbReference type="RefSeq" id="WP_176004934.1">
    <property type="nucleotide sequence ID" value="NZ_JABWMI010000006.1"/>
</dbReference>
<name>A0A7Y8Y045_9FLAO</name>
<keyword evidence="2 7" id="KW-0819">tRNA processing</keyword>
<dbReference type="GO" id="GO:0042781">
    <property type="term" value="F:3'-tRNA processing endoribonuclease activity"/>
    <property type="evidence" value="ECO:0007669"/>
    <property type="project" value="TreeGrafter"/>
</dbReference>
<dbReference type="EC" id="3.1.26.5" evidence="7 8"/>
<dbReference type="EMBL" id="JACBJI010000002">
    <property type="protein sequence ID" value="NYA70109.1"/>
    <property type="molecule type" value="Genomic_DNA"/>
</dbReference>
<keyword evidence="3 7" id="KW-0540">Nuclease</keyword>
<dbReference type="PANTHER" id="PTHR33992">
    <property type="entry name" value="RIBONUCLEASE P PROTEIN COMPONENT"/>
    <property type="match status" value="1"/>
</dbReference>
<dbReference type="InterPro" id="IPR000100">
    <property type="entry name" value="RNase_P"/>
</dbReference>
<evidence type="ECO:0000256" key="3">
    <source>
        <dbReference type="ARBA" id="ARBA00022722"/>
    </source>
</evidence>
<evidence type="ECO:0000256" key="7">
    <source>
        <dbReference type="HAMAP-Rule" id="MF_00227"/>
    </source>
</evidence>
<comment type="catalytic activity">
    <reaction evidence="7">
        <text>Endonucleolytic cleavage of RNA, removing 5'-extranucleotides from tRNA precursor.</text>
        <dbReference type="EC" id="3.1.26.5"/>
    </reaction>
</comment>
<comment type="subunit">
    <text evidence="7">Consists of a catalytic RNA component (M1 or rnpB) and a protein subunit.</text>
</comment>
<organism evidence="9 10">
    <name type="scientific">Flavobacterium agri</name>
    <dbReference type="NCBI Taxonomy" id="2743471"/>
    <lineage>
        <taxon>Bacteria</taxon>
        <taxon>Pseudomonadati</taxon>
        <taxon>Bacteroidota</taxon>
        <taxon>Flavobacteriia</taxon>
        <taxon>Flavobacteriales</taxon>
        <taxon>Flavobacteriaceae</taxon>
        <taxon>Flavobacterium</taxon>
    </lineage>
</organism>
<dbReference type="SUPFAM" id="SSF54211">
    <property type="entry name" value="Ribosomal protein S5 domain 2-like"/>
    <property type="match status" value="1"/>
</dbReference>
<dbReference type="GO" id="GO:0004526">
    <property type="term" value="F:ribonuclease P activity"/>
    <property type="evidence" value="ECO:0007669"/>
    <property type="project" value="UniProtKB-UniRule"/>
</dbReference>
<dbReference type="InterPro" id="IPR020539">
    <property type="entry name" value="RNase_P_CS"/>
</dbReference>
<comment type="caution">
    <text evidence="9">The sequence shown here is derived from an EMBL/GenBank/DDBJ whole genome shotgun (WGS) entry which is preliminary data.</text>
</comment>
<evidence type="ECO:0000256" key="8">
    <source>
        <dbReference type="NCBIfam" id="TIGR00188"/>
    </source>
</evidence>
<dbReference type="PROSITE" id="PS00648">
    <property type="entry name" value="RIBONUCLEASE_P"/>
    <property type="match status" value="1"/>
</dbReference>
<evidence type="ECO:0000256" key="2">
    <source>
        <dbReference type="ARBA" id="ARBA00022694"/>
    </source>
</evidence>
<evidence type="ECO:0000313" key="10">
    <source>
        <dbReference type="Proteomes" id="UP000535020"/>
    </source>
</evidence>
<reference evidence="9 10" key="1">
    <citation type="submission" date="2020-07" db="EMBL/GenBank/DDBJ databases">
        <authorList>
            <person name="Sun Q."/>
        </authorList>
    </citation>
    <scope>NUCLEOTIDE SEQUENCE [LARGE SCALE GENOMIC DNA]</scope>
    <source>
        <strain evidence="9 10">MAH-1</strain>
    </source>
</reference>
<evidence type="ECO:0000256" key="5">
    <source>
        <dbReference type="ARBA" id="ARBA00022801"/>
    </source>
</evidence>
<dbReference type="GO" id="GO:0000049">
    <property type="term" value="F:tRNA binding"/>
    <property type="evidence" value="ECO:0007669"/>
    <property type="project" value="UniProtKB-UniRule"/>
</dbReference>
<dbReference type="AlphaFoldDB" id="A0A7Y8Y045"/>
<evidence type="ECO:0000313" key="9">
    <source>
        <dbReference type="EMBL" id="NYA70109.1"/>
    </source>
</evidence>
<dbReference type="Proteomes" id="UP000535020">
    <property type="component" value="Unassembled WGS sequence"/>
</dbReference>
<dbReference type="GO" id="GO:0030677">
    <property type="term" value="C:ribonuclease P complex"/>
    <property type="evidence" value="ECO:0007669"/>
    <property type="project" value="TreeGrafter"/>
</dbReference>
<comment type="similarity">
    <text evidence="7">Belongs to the RnpA family.</text>
</comment>
<dbReference type="InterPro" id="IPR020568">
    <property type="entry name" value="Ribosomal_Su5_D2-typ_SF"/>
</dbReference>
<keyword evidence="4 7" id="KW-0255">Endonuclease</keyword>
<dbReference type="Gene3D" id="3.30.230.10">
    <property type="match status" value="1"/>
</dbReference>
<accession>A0A7Y8Y045</accession>
<sequence>MAFTYPKSEKLKSRKTIELLFTSGKSVSKFPLRLVYVQNPSETEILQLGVSVSKRYFKRAHDRNYFKRCLREAYRLNKHILVEKLEKPHAFMLLYQSNERLTSEQIQYKTIQLFEKFNARDLPKPE</sequence>
<proteinExistence type="inferred from homology"/>
<dbReference type="Pfam" id="PF00825">
    <property type="entry name" value="Ribonuclease_P"/>
    <property type="match status" value="1"/>
</dbReference>
<evidence type="ECO:0000256" key="1">
    <source>
        <dbReference type="ARBA" id="ARBA00002663"/>
    </source>
</evidence>
<evidence type="ECO:0000256" key="4">
    <source>
        <dbReference type="ARBA" id="ARBA00022759"/>
    </source>
</evidence>